<dbReference type="PROSITE" id="PS50893">
    <property type="entry name" value="ABC_TRANSPORTER_2"/>
    <property type="match status" value="1"/>
</dbReference>
<gene>
    <name evidence="5" type="primary">fbpC</name>
    <name evidence="5" type="ORF">CLNEO_16810</name>
</gene>
<dbReference type="PANTHER" id="PTHR42781">
    <property type="entry name" value="SPERMIDINE/PUTRESCINE IMPORT ATP-BINDING PROTEIN POTA"/>
    <property type="match status" value="1"/>
</dbReference>
<dbReference type="SMART" id="SM00382">
    <property type="entry name" value="AAA"/>
    <property type="match status" value="1"/>
</dbReference>
<dbReference type="STRING" id="36847.CLNEO_16810"/>
<dbReference type="EC" id="3.6.3.30" evidence="5"/>
<dbReference type="Pfam" id="PF00005">
    <property type="entry name" value="ABC_tran"/>
    <property type="match status" value="1"/>
</dbReference>
<dbReference type="InterPro" id="IPR050093">
    <property type="entry name" value="ABC_SmlMolc_Importer"/>
</dbReference>
<evidence type="ECO:0000313" key="6">
    <source>
        <dbReference type="Proteomes" id="UP000070539"/>
    </source>
</evidence>
<keyword evidence="2" id="KW-0547">Nucleotide-binding</keyword>
<evidence type="ECO:0000256" key="3">
    <source>
        <dbReference type="ARBA" id="ARBA00022840"/>
    </source>
</evidence>
<evidence type="ECO:0000313" key="5">
    <source>
        <dbReference type="EMBL" id="KXL53138.1"/>
    </source>
</evidence>
<dbReference type="InterPro" id="IPR003593">
    <property type="entry name" value="AAA+_ATPase"/>
</dbReference>
<dbReference type="OrthoDB" id="9802264at2"/>
<keyword evidence="6" id="KW-1185">Reference proteome</keyword>
<keyword evidence="1" id="KW-0813">Transport</keyword>
<accession>A0A136WF09</accession>
<reference evidence="5 6" key="1">
    <citation type="submission" date="2016-01" db="EMBL/GenBank/DDBJ databases">
        <title>Genome sequence of Clostridium neopropionicum X4, DSM-3847.</title>
        <authorList>
            <person name="Poehlein A."/>
            <person name="Beck M.H."/>
            <person name="Bengelsdorf F.R."/>
            <person name="Daniel R."/>
            <person name="Duerre P."/>
        </authorList>
    </citation>
    <scope>NUCLEOTIDE SEQUENCE [LARGE SCALE GENOMIC DNA]</scope>
    <source>
        <strain evidence="5 6">DSM-3847</strain>
    </source>
</reference>
<dbReference type="SUPFAM" id="SSF52540">
    <property type="entry name" value="P-loop containing nucleoside triphosphate hydrolases"/>
    <property type="match status" value="1"/>
</dbReference>
<organism evidence="5 6">
    <name type="scientific">Anaerotignum neopropionicum</name>
    <dbReference type="NCBI Taxonomy" id="36847"/>
    <lineage>
        <taxon>Bacteria</taxon>
        <taxon>Bacillati</taxon>
        <taxon>Bacillota</taxon>
        <taxon>Clostridia</taxon>
        <taxon>Lachnospirales</taxon>
        <taxon>Anaerotignaceae</taxon>
        <taxon>Anaerotignum</taxon>
    </lineage>
</organism>
<sequence length="345" mass="39136">MSLYCKIKKRLGAFTLDVKFEATDENVALMGGSGCGKSMTLRCIAGVETPDSGKIIINGKTVFDAEKKINLSPQKRKVGFLFQDYALFPNMTVKKNIMAVMAKEKRCNIDKFISAYHLTGLEERLPSELSGGQKQRCALARMMACEPEIIMLDEPFSALDSYLRWQMEQEVISAVKEFGKTVLFVSHDRDEVFRISDKVVVMEHGKNEKICSKHALYIKPKTYTDALLIGCKNICQAYWKRGRVLAPDYGLELECNENFDGLSYLCIRTKRILPAFLTTPSTDALLLEYEIVSVTEGVFSDILMIKPQNADGLIRWEIQKDVYAQLHKYPRVMAIPRTEILLLTK</sequence>
<feature type="domain" description="ABC transporter" evidence="4">
    <location>
        <begin position="1"/>
        <end position="229"/>
    </location>
</feature>
<comment type="caution">
    <text evidence="5">The sequence shown here is derived from an EMBL/GenBank/DDBJ whole genome shotgun (WGS) entry which is preliminary data.</text>
</comment>
<dbReference type="RefSeq" id="WP_066087334.1">
    <property type="nucleotide sequence ID" value="NZ_LRVM01000004.1"/>
</dbReference>
<name>A0A136WF09_9FIRM</name>
<evidence type="ECO:0000256" key="2">
    <source>
        <dbReference type="ARBA" id="ARBA00022741"/>
    </source>
</evidence>
<keyword evidence="5" id="KW-0378">Hydrolase</keyword>
<dbReference type="InterPro" id="IPR027417">
    <property type="entry name" value="P-loop_NTPase"/>
</dbReference>
<dbReference type="EMBL" id="LRVM01000004">
    <property type="protein sequence ID" value="KXL53138.1"/>
    <property type="molecule type" value="Genomic_DNA"/>
</dbReference>
<dbReference type="InterPro" id="IPR003439">
    <property type="entry name" value="ABC_transporter-like_ATP-bd"/>
</dbReference>
<keyword evidence="3 5" id="KW-0067">ATP-binding</keyword>
<evidence type="ECO:0000259" key="4">
    <source>
        <dbReference type="PROSITE" id="PS50893"/>
    </source>
</evidence>
<dbReference type="PANTHER" id="PTHR42781:SF4">
    <property type="entry name" value="SPERMIDINE_PUTRESCINE IMPORT ATP-BINDING PROTEIN POTA"/>
    <property type="match status" value="1"/>
</dbReference>
<dbReference type="GO" id="GO:0005524">
    <property type="term" value="F:ATP binding"/>
    <property type="evidence" value="ECO:0007669"/>
    <property type="project" value="UniProtKB-KW"/>
</dbReference>
<dbReference type="AlphaFoldDB" id="A0A136WF09"/>
<proteinExistence type="predicted"/>
<protein>
    <submittedName>
        <fullName evidence="5">Fe(3+) ions import ATP-binding protein FbpC</fullName>
        <ecNumber evidence="5">3.6.3.30</ecNumber>
    </submittedName>
</protein>
<evidence type="ECO:0000256" key="1">
    <source>
        <dbReference type="ARBA" id="ARBA00022448"/>
    </source>
</evidence>
<dbReference type="GO" id="GO:0016887">
    <property type="term" value="F:ATP hydrolysis activity"/>
    <property type="evidence" value="ECO:0007669"/>
    <property type="project" value="InterPro"/>
</dbReference>
<dbReference type="Gene3D" id="3.40.50.300">
    <property type="entry name" value="P-loop containing nucleotide triphosphate hydrolases"/>
    <property type="match status" value="1"/>
</dbReference>
<dbReference type="Proteomes" id="UP000070539">
    <property type="component" value="Unassembled WGS sequence"/>
</dbReference>
<dbReference type="PATRIC" id="fig|36847.3.peg.1958"/>